<comment type="catalytic activity">
    <reaction evidence="8">
        <text>L-seryl-[protein] + ATP = O-phospho-L-seryl-[protein] + ADP + H(+)</text>
        <dbReference type="Rhea" id="RHEA:17989"/>
        <dbReference type="Rhea" id="RHEA-COMP:9863"/>
        <dbReference type="Rhea" id="RHEA-COMP:11604"/>
        <dbReference type="ChEBI" id="CHEBI:15378"/>
        <dbReference type="ChEBI" id="CHEBI:29999"/>
        <dbReference type="ChEBI" id="CHEBI:30616"/>
        <dbReference type="ChEBI" id="CHEBI:83421"/>
        <dbReference type="ChEBI" id="CHEBI:456216"/>
        <dbReference type="EC" id="2.7.11.1"/>
    </reaction>
</comment>
<gene>
    <name evidence="12" type="ORF">KP509_07G059300</name>
</gene>
<organism evidence="12 13">
    <name type="scientific">Ceratopteris richardii</name>
    <name type="common">Triangle waterfern</name>
    <dbReference type="NCBI Taxonomy" id="49495"/>
    <lineage>
        <taxon>Eukaryota</taxon>
        <taxon>Viridiplantae</taxon>
        <taxon>Streptophyta</taxon>
        <taxon>Embryophyta</taxon>
        <taxon>Tracheophyta</taxon>
        <taxon>Polypodiopsida</taxon>
        <taxon>Polypodiidae</taxon>
        <taxon>Polypodiales</taxon>
        <taxon>Pteridineae</taxon>
        <taxon>Pteridaceae</taxon>
        <taxon>Parkerioideae</taxon>
        <taxon>Ceratopteris</taxon>
    </lineage>
</organism>
<accession>A0A8T2UHD4</accession>
<evidence type="ECO:0000313" key="12">
    <source>
        <dbReference type="EMBL" id="KAH7433203.1"/>
    </source>
</evidence>
<dbReference type="Gene3D" id="3.30.200.20">
    <property type="entry name" value="Phosphorylase Kinase, domain 1"/>
    <property type="match status" value="1"/>
</dbReference>
<feature type="domain" description="Protein kinase" evidence="11">
    <location>
        <begin position="4"/>
        <end position="260"/>
    </location>
</feature>
<keyword evidence="3" id="KW-0808">Transferase</keyword>
<evidence type="ECO:0000256" key="2">
    <source>
        <dbReference type="ARBA" id="ARBA00022527"/>
    </source>
</evidence>
<dbReference type="PROSITE" id="PS00107">
    <property type="entry name" value="PROTEIN_KINASE_ATP"/>
    <property type="match status" value="1"/>
</dbReference>
<proteinExistence type="inferred from homology"/>
<dbReference type="GO" id="GO:0004674">
    <property type="term" value="F:protein serine/threonine kinase activity"/>
    <property type="evidence" value="ECO:0007669"/>
    <property type="project" value="UniProtKB-KW"/>
</dbReference>
<keyword evidence="6 9" id="KW-0067">ATP-binding</keyword>
<evidence type="ECO:0000256" key="10">
    <source>
        <dbReference type="RuleBase" id="RU000304"/>
    </source>
</evidence>
<keyword evidence="4 9" id="KW-0547">Nucleotide-binding</keyword>
<comment type="caution">
    <text evidence="12">The sequence shown here is derived from an EMBL/GenBank/DDBJ whole genome shotgun (WGS) entry which is preliminary data.</text>
</comment>
<dbReference type="Proteomes" id="UP000825935">
    <property type="component" value="Chromosome 7"/>
</dbReference>
<reference evidence="12" key="1">
    <citation type="submission" date="2021-08" db="EMBL/GenBank/DDBJ databases">
        <title>WGS assembly of Ceratopteris richardii.</title>
        <authorList>
            <person name="Marchant D.B."/>
            <person name="Chen G."/>
            <person name="Jenkins J."/>
            <person name="Shu S."/>
            <person name="Leebens-Mack J."/>
            <person name="Grimwood J."/>
            <person name="Schmutz J."/>
            <person name="Soltis P."/>
            <person name="Soltis D."/>
            <person name="Chen Z.-H."/>
        </authorList>
    </citation>
    <scope>NUCLEOTIDE SEQUENCE</scope>
    <source>
        <strain evidence="12">Whitten #5841</strain>
        <tissue evidence="12">Leaf</tissue>
    </source>
</reference>
<comment type="catalytic activity">
    <reaction evidence="7">
        <text>L-threonyl-[protein] + ATP = O-phospho-L-threonyl-[protein] + ADP + H(+)</text>
        <dbReference type="Rhea" id="RHEA:46608"/>
        <dbReference type="Rhea" id="RHEA-COMP:11060"/>
        <dbReference type="Rhea" id="RHEA-COMP:11605"/>
        <dbReference type="ChEBI" id="CHEBI:15378"/>
        <dbReference type="ChEBI" id="CHEBI:30013"/>
        <dbReference type="ChEBI" id="CHEBI:30616"/>
        <dbReference type="ChEBI" id="CHEBI:61977"/>
        <dbReference type="ChEBI" id="CHEBI:456216"/>
        <dbReference type="EC" id="2.7.11.1"/>
    </reaction>
</comment>
<comment type="similarity">
    <text evidence="10">Belongs to the protein kinase superfamily.</text>
</comment>
<dbReference type="FunFam" id="1.10.510.10:FF:000085">
    <property type="entry name" value="Serine/threonine-protein kinase SRK2E"/>
    <property type="match status" value="1"/>
</dbReference>
<dbReference type="Pfam" id="PF00069">
    <property type="entry name" value="Pkinase"/>
    <property type="match status" value="1"/>
</dbReference>
<dbReference type="InterPro" id="IPR008271">
    <property type="entry name" value="Ser/Thr_kinase_AS"/>
</dbReference>
<dbReference type="InterPro" id="IPR011009">
    <property type="entry name" value="Kinase-like_dom_sf"/>
</dbReference>
<evidence type="ECO:0000313" key="13">
    <source>
        <dbReference type="Proteomes" id="UP000825935"/>
    </source>
</evidence>
<dbReference type="PANTHER" id="PTHR24343">
    <property type="entry name" value="SERINE/THREONINE KINASE"/>
    <property type="match status" value="1"/>
</dbReference>
<dbReference type="SUPFAM" id="SSF56112">
    <property type="entry name" value="Protein kinase-like (PK-like)"/>
    <property type="match status" value="1"/>
</dbReference>
<protein>
    <recommendedName>
        <fullName evidence="1">non-specific serine/threonine protein kinase</fullName>
        <ecNumber evidence="1">2.7.11.1</ecNumber>
    </recommendedName>
</protein>
<evidence type="ECO:0000256" key="6">
    <source>
        <dbReference type="ARBA" id="ARBA00022840"/>
    </source>
</evidence>
<evidence type="ECO:0000259" key="11">
    <source>
        <dbReference type="PROSITE" id="PS50011"/>
    </source>
</evidence>
<evidence type="ECO:0000256" key="4">
    <source>
        <dbReference type="ARBA" id="ARBA00022741"/>
    </source>
</evidence>
<dbReference type="InterPro" id="IPR017441">
    <property type="entry name" value="Protein_kinase_ATP_BS"/>
</dbReference>
<evidence type="ECO:0000256" key="7">
    <source>
        <dbReference type="ARBA" id="ARBA00047899"/>
    </source>
</evidence>
<evidence type="ECO:0000256" key="3">
    <source>
        <dbReference type="ARBA" id="ARBA00022679"/>
    </source>
</evidence>
<feature type="binding site" evidence="9">
    <location>
        <position position="33"/>
    </location>
    <ligand>
        <name>ATP</name>
        <dbReference type="ChEBI" id="CHEBI:30616"/>
    </ligand>
</feature>
<dbReference type="SMART" id="SM00220">
    <property type="entry name" value="S_TKc"/>
    <property type="match status" value="1"/>
</dbReference>
<dbReference type="OMA" id="NEFEDAH"/>
<dbReference type="EMBL" id="CM035412">
    <property type="protein sequence ID" value="KAH7433203.1"/>
    <property type="molecule type" value="Genomic_DNA"/>
</dbReference>
<dbReference type="GO" id="GO:0005524">
    <property type="term" value="F:ATP binding"/>
    <property type="evidence" value="ECO:0007669"/>
    <property type="project" value="UniProtKB-UniRule"/>
</dbReference>
<dbReference type="PANTHER" id="PTHR24343:SF509">
    <property type="entry name" value="SERINE_THREONINE-PROTEIN KINASE SRK2E"/>
    <property type="match status" value="1"/>
</dbReference>
<evidence type="ECO:0000256" key="8">
    <source>
        <dbReference type="ARBA" id="ARBA00048679"/>
    </source>
</evidence>
<keyword evidence="5" id="KW-0418">Kinase</keyword>
<keyword evidence="2 10" id="KW-0723">Serine/threonine-protein kinase</keyword>
<dbReference type="PROSITE" id="PS50011">
    <property type="entry name" value="PROTEIN_KINASE_DOM"/>
    <property type="match status" value="1"/>
</dbReference>
<dbReference type="Gene3D" id="1.10.510.10">
    <property type="entry name" value="Transferase(Phosphotransferase) domain 1"/>
    <property type="match status" value="1"/>
</dbReference>
<evidence type="ECO:0000256" key="5">
    <source>
        <dbReference type="ARBA" id="ARBA00022777"/>
    </source>
</evidence>
<dbReference type="InterPro" id="IPR000719">
    <property type="entry name" value="Prot_kinase_dom"/>
</dbReference>
<dbReference type="PROSITE" id="PS00108">
    <property type="entry name" value="PROTEIN_KINASE_ST"/>
    <property type="match status" value="1"/>
</dbReference>
<dbReference type="OrthoDB" id="193931at2759"/>
<dbReference type="EC" id="2.7.11.1" evidence="1"/>
<evidence type="ECO:0000256" key="9">
    <source>
        <dbReference type="PROSITE-ProRule" id="PRU10141"/>
    </source>
</evidence>
<keyword evidence="13" id="KW-1185">Reference proteome</keyword>
<name>A0A8T2UHD4_CERRI</name>
<dbReference type="AlphaFoldDB" id="A0A8T2UHD4"/>
<evidence type="ECO:0000256" key="1">
    <source>
        <dbReference type="ARBA" id="ARBA00012513"/>
    </source>
</evidence>
<sequence length="337" mass="38048">MDRFEVVKKIGAGNFGVANLLLDKKTKELFAAKYIERGSKIDENVQREIINHRSLQHPNIIKFKEVFLTPTHLAILMEYAAGGELFQRICNAGRFSEDEARFFFQQLISGVSYCHHMEICHRDLKLENTLLDDSSVPRLKICDFGYSKSSILHSQPKSTVGTPAYIAPEVLAKKEYDGKIADVWSCGVTLYVMLVGSYPFEDPHEPRNFRKTIGRILKVQYAIPDYVRISADCRDLLSKIFVADPAQRIRIAEIKRHPWFLKKLPKEMQEGFSANNCQDANSGAPSQSVEDIMRIIDEARTPGSAKDGNLLEDGLFYGDEADFDPDVGSSEDFVCAV</sequence>